<evidence type="ECO:0000313" key="2">
    <source>
        <dbReference type="Proteomes" id="UP001601422"/>
    </source>
</evidence>
<keyword evidence="2" id="KW-1185">Reference proteome</keyword>
<dbReference type="EMBL" id="JBIAJP010000021">
    <property type="protein sequence ID" value="MFF0009532.1"/>
    <property type="molecule type" value="Genomic_DNA"/>
</dbReference>
<protein>
    <submittedName>
        <fullName evidence="1">Uncharacterized protein</fullName>
    </submittedName>
</protein>
<accession>A0ABW6N8C9</accession>
<proteinExistence type="predicted"/>
<dbReference type="Proteomes" id="UP001601422">
    <property type="component" value="Unassembled WGS sequence"/>
</dbReference>
<reference evidence="1 2" key="1">
    <citation type="submission" date="2024-10" db="EMBL/GenBank/DDBJ databases">
        <title>The Natural Products Discovery Center: Release of the First 8490 Sequenced Strains for Exploring Actinobacteria Biosynthetic Diversity.</title>
        <authorList>
            <person name="Kalkreuter E."/>
            <person name="Kautsar S.A."/>
            <person name="Yang D."/>
            <person name="Bader C.D."/>
            <person name="Teijaro C.N."/>
            <person name="Fluegel L."/>
            <person name="Davis C.M."/>
            <person name="Simpson J.R."/>
            <person name="Lauterbach L."/>
            <person name="Steele A.D."/>
            <person name="Gui C."/>
            <person name="Meng S."/>
            <person name="Li G."/>
            <person name="Viehrig K."/>
            <person name="Ye F."/>
            <person name="Su P."/>
            <person name="Kiefer A.F."/>
            <person name="Nichols A."/>
            <person name="Cepeda A.J."/>
            <person name="Yan W."/>
            <person name="Fan B."/>
            <person name="Jiang Y."/>
            <person name="Adhikari A."/>
            <person name="Zheng C.-J."/>
            <person name="Schuster L."/>
            <person name="Cowan T.M."/>
            <person name="Smanski M.J."/>
            <person name="Chevrette M.G."/>
            <person name="De Carvalho L.P.S."/>
            <person name="Shen B."/>
        </authorList>
    </citation>
    <scope>NUCLEOTIDE SEQUENCE [LARGE SCALE GENOMIC DNA]</scope>
    <source>
        <strain evidence="1 2">NPDC005497</strain>
    </source>
</reference>
<evidence type="ECO:0000313" key="1">
    <source>
        <dbReference type="EMBL" id="MFF0009532.1"/>
    </source>
</evidence>
<sequence>MAITTLAPAGEATPIEDPVSYEEAALLFMETGRPEFQSNLKSVTTKLARWGRKDQLHTEWRGKAQYVSFSDLLEAHARRYPAPGKR</sequence>
<organism evidence="1 2">
    <name type="scientific">Streptomyces tibetensis</name>
    <dbReference type="NCBI Taxonomy" id="2382123"/>
    <lineage>
        <taxon>Bacteria</taxon>
        <taxon>Bacillati</taxon>
        <taxon>Actinomycetota</taxon>
        <taxon>Actinomycetes</taxon>
        <taxon>Kitasatosporales</taxon>
        <taxon>Streptomycetaceae</taxon>
        <taxon>Streptomyces</taxon>
    </lineage>
</organism>
<name>A0ABW6N8C9_9ACTN</name>
<comment type="caution">
    <text evidence="1">The sequence shown here is derived from an EMBL/GenBank/DDBJ whole genome shotgun (WGS) entry which is preliminary data.</text>
</comment>
<dbReference type="RefSeq" id="WP_389835422.1">
    <property type="nucleotide sequence ID" value="NZ_JBIAJP010000021.1"/>
</dbReference>
<gene>
    <name evidence="1" type="ORF">ACFYQT_39760</name>
</gene>